<reference evidence="2 3" key="1">
    <citation type="journal article" date="2014" name="PLoS ONE">
        <title>Rumen cellulosomics: divergent fiber-degrading strategies revealed by comparative genome-wide analysis of six ruminococcal strains.</title>
        <authorList>
            <person name="Dassa B."/>
            <person name="Borovok I."/>
            <person name="Ruimy-Israeli V."/>
            <person name="Lamed R."/>
            <person name="Flint H.J."/>
            <person name="Duncan S.H."/>
            <person name="Henrissat B."/>
            <person name="Coutinho P."/>
            <person name="Morrison M."/>
            <person name="Mosoni P."/>
            <person name="Yeoman C.J."/>
            <person name="White B.A."/>
            <person name="Bayer E.A."/>
        </authorList>
    </citation>
    <scope>NUCLEOTIDE SEQUENCE [LARGE SCALE GENOMIC DNA]</scope>
    <source>
        <strain evidence="2 3">007c</strain>
    </source>
</reference>
<keyword evidence="1" id="KW-0812">Transmembrane</keyword>
<dbReference type="AlphaFoldDB" id="W7UI83"/>
<keyword evidence="1" id="KW-1133">Transmembrane helix</keyword>
<protein>
    <submittedName>
        <fullName evidence="2">Uncharacterized protein</fullName>
    </submittedName>
</protein>
<gene>
    <name evidence="2" type="ORF">RF007C_11445</name>
</gene>
<keyword evidence="3" id="KW-1185">Reference proteome</keyword>
<dbReference type="Proteomes" id="UP000019365">
    <property type="component" value="Unassembled WGS sequence"/>
</dbReference>
<proteinExistence type="predicted"/>
<dbReference type="PATRIC" id="fig|1341157.4.peg.568"/>
<sequence length="621" mass="70582">MQRRDYQDALNELRLRSSFCEEMEKKLKASSVSDEYTDEVTHVEVVPQRSFKKTAVAVAAALVICGVGGGAVYRFGGDIKKEFSNEEDETIGEGYNYDYYAFNFPFGRVELHGTMFNYIPSGLHSYNSTTVSNEEEGRKLFELFSNTNFEKLIVVDDDTLTNLYQCEGITFEYDGGRVTFYDNGIVSAMEMREVFFESTEGSEGGEVPDDNDITVYYSGNGSVVRYGSDEKIENYESGCEYYRISVTAYRKMRDIIFGINSIGSVDVFGIVTEFSGAEFSTPENSGTITNGQATYIADMLRMYKPVKTEMKAPSADREHIDISMDCIDDKYKLEIYPNGFTRVTSYDDSGNEIVNHFKIESDVYSYLKDVLRDGKKCDVPFDTLDGNCIVTTLEMHELKNNAYLFSDSEKEKLEKMLIDMDWRECMYGGLYSIDIMTSPIYIITDNVDITLYSDGKVVCDIIDQNGNDNLSTYKVGTDDFVKLKEFVSEQNDNQASSDVIADIMVKRWLSADKIQVAYNKYRDGTIKTNYHLSDKVKELTDALISCDWEVGDSFWVMEGGYYEVCSNSTPESMYITRDGSISVVNLGMLSFKCSTPEKYLPLLDEIFKDDEDYQKFIGKKK</sequence>
<feature type="transmembrane region" description="Helical" evidence="1">
    <location>
        <begin position="55"/>
        <end position="76"/>
    </location>
</feature>
<dbReference type="OrthoDB" id="1819068at2"/>
<evidence type="ECO:0000313" key="2">
    <source>
        <dbReference type="EMBL" id="EWM54946.1"/>
    </source>
</evidence>
<dbReference type="RefSeq" id="WP_037297026.1">
    <property type="nucleotide sequence ID" value="NZ_ATAX01000008.1"/>
</dbReference>
<evidence type="ECO:0000256" key="1">
    <source>
        <dbReference type="SAM" id="Phobius"/>
    </source>
</evidence>
<dbReference type="EMBL" id="ATAX01000008">
    <property type="protein sequence ID" value="EWM54946.1"/>
    <property type="molecule type" value="Genomic_DNA"/>
</dbReference>
<keyword evidence="1" id="KW-0472">Membrane</keyword>
<organism evidence="2 3">
    <name type="scientific">Ruminococcus flavefaciens 007c</name>
    <dbReference type="NCBI Taxonomy" id="1341157"/>
    <lineage>
        <taxon>Bacteria</taxon>
        <taxon>Bacillati</taxon>
        <taxon>Bacillota</taxon>
        <taxon>Clostridia</taxon>
        <taxon>Eubacteriales</taxon>
        <taxon>Oscillospiraceae</taxon>
        <taxon>Ruminococcus</taxon>
    </lineage>
</organism>
<name>W7UI83_RUMFL</name>
<accession>W7UI83</accession>
<evidence type="ECO:0000313" key="3">
    <source>
        <dbReference type="Proteomes" id="UP000019365"/>
    </source>
</evidence>
<comment type="caution">
    <text evidence="2">The sequence shown here is derived from an EMBL/GenBank/DDBJ whole genome shotgun (WGS) entry which is preliminary data.</text>
</comment>